<accession>A0A3S0QRP5</accession>
<gene>
    <name evidence="1" type="ORF">DSL92_06285</name>
</gene>
<comment type="caution">
    <text evidence="1">The sequence shown here is derived from an EMBL/GenBank/DDBJ whole genome shotgun (WGS) entry which is preliminary data.</text>
</comment>
<dbReference type="EMBL" id="RXHI01000018">
    <property type="protein sequence ID" value="RUA22379.1"/>
    <property type="molecule type" value="Genomic_DNA"/>
</dbReference>
<protein>
    <submittedName>
        <fullName evidence="1">Uncharacterized protein</fullName>
    </submittedName>
</protein>
<name>A0A3S0QRP5_9GAMM</name>
<evidence type="ECO:0000313" key="1">
    <source>
        <dbReference type="EMBL" id="RUA22379.1"/>
    </source>
</evidence>
<reference evidence="1" key="1">
    <citation type="submission" date="2018-12" db="EMBL/GenBank/DDBJ databases">
        <authorList>
            <person name="Jadhav K."/>
            <person name="Kushwaha B."/>
            <person name="Jadhav I."/>
        </authorList>
    </citation>
    <scope>NUCLEOTIDE SEQUENCE [LARGE SCALE GENOMIC DNA]</scope>
    <source>
        <strain evidence="1">SBS 10</strain>
    </source>
</reference>
<dbReference type="AlphaFoldDB" id="A0A3S0QRP5"/>
<sequence>MYFLNVASLLTQSPRSRPVWQADPTGLPECRFVRRAWLPFPGQARNVLLVMLEGSVALFALLHPNAQWQRDIEMSRLDAHTPSRVAFHRFLTQQRQTNRGTYSVLCGDIPKLVISIPRMSAIANHGNRPATYRPHEAGYNSWQAAPLSFMQRMCSCRWQDLHR</sequence>
<proteinExistence type="predicted"/>
<organism evidence="1">
    <name type="scientific">Billgrantia gudaonensis</name>
    <dbReference type="NCBI Taxonomy" id="376427"/>
    <lineage>
        <taxon>Bacteria</taxon>
        <taxon>Pseudomonadati</taxon>
        <taxon>Pseudomonadota</taxon>
        <taxon>Gammaproteobacteria</taxon>
        <taxon>Oceanospirillales</taxon>
        <taxon>Halomonadaceae</taxon>
        <taxon>Billgrantia</taxon>
    </lineage>
</organism>